<evidence type="ECO:0000256" key="7">
    <source>
        <dbReference type="ARBA" id="ARBA00022824"/>
    </source>
</evidence>
<evidence type="ECO:0000256" key="13">
    <source>
        <dbReference type="SAM" id="Phobius"/>
    </source>
</evidence>
<dbReference type="PANTHER" id="PTHR24292:SF45">
    <property type="entry name" value="CYTOCHROME P450 6G1-RELATED"/>
    <property type="match status" value="1"/>
</dbReference>
<evidence type="ECO:0000256" key="1">
    <source>
        <dbReference type="ARBA" id="ARBA00001971"/>
    </source>
</evidence>
<keyword evidence="13" id="KW-1133">Transmembrane helix</keyword>
<protein>
    <recommendedName>
        <fullName evidence="16">Cytochrome P450</fullName>
    </recommendedName>
</protein>
<comment type="subcellular location">
    <subcellularLocation>
        <location evidence="3">Endoplasmic reticulum membrane</location>
    </subcellularLocation>
    <subcellularLocation>
        <location evidence="2">Microsome membrane</location>
    </subcellularLocation>
</comment>
<keyword evidence="7" id="KW-0256">Endoplasmic reticulum</keyword>
<dbReference type="Proteomes" id="UP000410492">
    <property type="component" value="Unassembled WGS sequence"/>
</dbReference>
<dbReference type="GO" id="GO:0004497">
    <property type="term" value="F:monooxygenase activity"/>
    <property type="evidence" value="ECO:0007669"/>
    <property type="project" value="UniProtKB-KW"/>
</dbReference>
<proteinExistence type="inferred from homology"/>
<dbReference type="InterPro" id="IPR050476">
    <property type="entry name" value="Insect_CytP450_Detox"/>
</dbReference>
<keyword evidence="13" id="KW-0812">Transmembrane</keyword>
<dbReference type="GO" id="GO:0005506">
    <property type="term" value="F:iron ion binding"/>
    <property type="evidence" value="ECO:0007669"/>
    <property type="project" value="InterPro"/>
</dbReference>
<evidence type="ECO:0008006" key="16">
    <source>
        <dbReference type="Google" id="ProtNLM"/>
    </source>
</evidence>
<keyword evidence="8" id="KW-0492">Microsome</keyword>
<keyword evidence="12 13" id="KW-0472">Membrane</keyword>
<evidence type="ECO:0000256" key="5">
    <source>
        <dbReference type="ARBA" id="ARBA00022617"/>
    </source>
</evidence>
<dbReference type="PANTHER" id="PTHR24292">
    <property type="entry name" value="CYTOCHROME P450"/>
    <property type="match status" value="1"/>
</dbReference>
<evidence type="ECO:0000313" key="14">
    <source>
        <dbReference type="EMBL" id="VEN62879.1"/>
    </source>
</evidence>
<dbReference type="GO" id="GO:0020037">
    <property type="term" value="F:heme binding"/>
    <property type="evidence" value="ECO:0007669"/>
    <property type="project" value="InterPro"/>
</dbReference>
<dbReference type="SUPFAM" id="SSF48264">
    <property type="entry name" value="Cytochrome P450"/>
    <property type="match status" value="1"/>
</dbReference>
<keyword evidence="6" id="KW-0479">Metal-binding</keyword>
<feature type="non-terminal residue" evidence="14">
    <location>
        <position position="121"/>
    </location>
</feature>
<organism evidence="14 15">
    <name type="scientific">Callosobruchus maculatus</name>
    <name type="common">Southern cowpea weevil</name>
    <name type="synonym">Pulse bruchid</name>
    <dbReference type="NCBI Taxonomy" id="64391"/>
    <lineage>
        <taxon>Eukaryota</taxon>
        <taxon>Metazoa</taxon>
        <taxon>Ecdysozoa</taxon>
        <taxon>Arthropoda</taxon>
        <taxon>Hexapoda</taxon>
        <taxon>Insecta</taxon>
        <taxon>Pterygota</taxon>
        <taxon>Neoptera</taxon>
        <taxon>Endopterygota</taxon>
        <taxon>Coleoptera</taxon>
        <taxon>Polyphaga</taxon>
        <taxon>Cucujiformia</taxon>
        <taxon>Chrysomeloidea</taxon>
        <taxon>Chrysomelidae</taxon>
        <taxon>Bruchinae</taxon>
        <taxon>Bruchini</taxon>
        <taxon>Callosobruchus</taxon>
    </lineage>
</organism>
<comment type="cofactor">
    <cofactor evidence="1">
        <name>heme</name>
        <dbReference type="ChEBI" id="CHEBI:30413"/>
    </cofactor>
</comment>
<dbReference type="EMBL" id="CAACVG010014206">
    <property type="protein sequence ID" value="VEN62879.1"/>
    <property type="molecule type" value="Genomic_DNA"/>
</dbReference>
<gene>
    <name evidence="14" type="ORF">CALMAC_LOCUS19868</name>
</gene>
<keyword evidence="9" id="KW-0560">Oxidoreductase</keyword>
<keyword evidence="11" id="KW-0503">Monooxygenase</keyword>
<evidence type="ECO:0000256" key="11">
    <source>
        <dbReference type="ARBA" id="ARBA00023033"/>
    </source>
</evidence>
<evidence type="ECO:0000256" key="2">
    <source>
        <dbReference type="ARBA" id="ARBA00004524"/>
    </source>
</evidence>
<dbReference type="GO" id="GO:0005789">
    <property type="term" value="C:endoplasmic reticulum membrane"/>
    <property type="evidence" value="ECO:0007669"/>
    <property type="project" value="UniProtKB-SubCell"/>
</dbReference>
<evidence type="ECO:0000256" key="12">
    <source>
        <dbReference type="ARBA" id="ARBA00023136"/>
    </source>
</evidence>
<name>A0A653DRN3_CALMS</name>
<dbReference type="GO" id="GO:0016705">
    <property type="term" value="F:oxidoreductase activity, acting on paired donors, with incorporation or reduction of molecular oxygen"/>
    <property type="evidence" value="ECO:0007669"/>
    <property type="project" value="InterPro"/>
</dbReference>
<reference evidence="14 15" key="1">
    <citation type="submission" date="2019-01" db="EMBL/GenBank/DDBJ databases">
        <authorList>
            <person name="Sayadi A."/>
        </authorList>
    </citation>
    <scope>NUCLEOTIDE SEQUENCE [LARGE SCALE GENOMIC DNA]</scope>
</reference>
<accession>A0A653DRN3</accession>
<evidence type="ECO:0000256" key="9">
    <source>
        <dbReference type="ARBA" id="ARBA00023002"/>
    </source>
</evidence>
<evidence type="ECO:0000313" key="15">
    <source>
        <dbReference type="Proteomes" id="UP000410492"/>
    </source>
</evidence>
<keyword evidence="15" id="KW-1185">Reference proteome</keyword>
<dbReference type="InterPro" id="IPR036396">
    <property type="entry name" value="Cyt_P450_sf"/>
</dbReference>
<keyword evidence="5" id="KW-0349">Heme</keyword>
<dbReference type="AlphaFoldDB" id="A0A653DRN3"/>
<evidence type="ECO:0000256" key="4">
    <source>
        <dbReference type="ARBA" id="ARBA00010617"/>
    </source>
</evidence>
<dbReference type="OrthoDB" id="2789670at2759"/>
<feature type="transmembrane region" description="Helical" evidence="13">
    <location>
        <begin position="6"/>
        <end position="26"/>
    </location>
</feature>
<evidence type="ECO:0000256" key="8">
    <source>
        <dbReference type="ARBA" id="ARBA00022848"/>
    </source>
</evidence>
<keyword evidence="10" id="KW-0408">Iron</keyword>
<comment type="similarity">
    <text evidence="4">Belongs to the cytochrome P450 family.</text>
</comment>
<evidence type="ECO:0000256" key="6">
    <source>
        <dbReference type="ARBA" id="ARBA00022723"/>
    </source>
</evidence>
<evidence type="ECO:0000256" key="10">
    <source>
        <dbReference type="ARBA" id="ARBA00023004"/>
    </source>
</evidence>
<dbReference type="Gene3D" id="1.10.630.10">
    <property type="entry name" value="Cytochrome P450"/>
    <property type="match status" value="1"/>
</dbReference>
<sequence length="121" mass="14193">MLLTSSVPLDVVIFATLAVYIFYRYVTRNFNYFKDKDIPYVKPVPIFGNFANIVLFRTTIAEWLKSYYDKMDAPYFGIFVFNAPCMVIKSPELVRDVLIKDFGHFFDRSTPMPKHEELQQG</sequence>
<evidence type="ECO:0000256" key="3">
    <source>
        <dbReference type="ARBA" id="ARBA00004586"/>
    </source>
</evidence>